<gene>
    <name evidence="1" type="ordered locus">tll1420</name>
</gene>
<dbReference type="KEGG" id="tel:tll1420"/>
<proteinExistence type="predicted"/>
<dbReference type="EnsemblBacteria" id="BAC08972">
    <property type="protein sequence ID" value="BAC08972"/>
    <property type="gene ID" value="BAC08972"/>
</dbReference>
<dbReference type="PATRIC" id="fig|197221.4.peg.1491"/>
<name>Q8DJ11_THEVB</name>
<organism evidence="1 2">
    <name type="scientific">Thermosynechococcus vestitus (strain NIES-2133 / IAM M-273 / BP-1)</name>
    <dbReference type="NCBI Taxonomy" id="197221"/>
    <lineage>
        <taxon>Bacteria</taxon>
        <taxon>Bacillati</taxon>
        <taxon>Cyanobacteriota</taxon>
        <taxon>Cyanophyceae</taxon>
        <taxon>Acaryochloridales</taxon>
        <taxon>Thermosynechococcaceae</taxon>
        <taxon>Thermosynechococcus</taxon>
    </lineage>
</organism>
<evidence type="ECO:0000313" key="1">
    <source>
        <dbReference type="EMBL" id="BAC08972.1"/>
    </source>
</evidence>
<dbReference type="EMBL" id="BA000039">
    <property type="protein sequence ID" value="BAC08972.1"/>
    <property type="molecule type" value="Genomic_DNA"/>
</dbReference>
<evidence type="ECO:0000313" key="2">
    <source>
        <dbReference type="Proteomes" id="UP000000440"/>
    </source>
</evidence>
<accession>Q8DJ11</accession>
<dbReference type="eggNOG" id="ENOG502Z8A8">
    <property type="taxonomic scope" value="Bacteria"/>
</dbReference>
<dbReference type="STRING" id="197221.gene:10748019"/>
<dbReference type="AlphaFoldDB" id="Q8DJ11"/>
<dbReference type="Proteomes" id="UP000000440">
    <property type="component" value="Chromosome"/>
</dbReference>
<keyword evidence="2" id="KW-1185">Reference proteome</keyword>
<reference evidence="1 2" key="1">
    <citation type="journal article" date="2002" name="DNA Res.">
        <title>Complete genome structure of the thermophilic cyanobacterium Thermosynechococcus elongatus BP-1.</title>
        <authorList>
            <person name="Nakamura Y."/>
            <person name="Kaneko T."/>
            <person name="Sato S."/>
            <person name="Ikeuchi M."/>
            <person name="Katoh H."/>
            <person name="Sasamoto S."/>
            <person name="Watanabe A."/>
            <person name="Iriguchi M."/>
            <person name="Kawashima K."/>
            <person name="Kimura T."/>
            <person name="Kishida Y."/>
            <person name="Kiyokawa C."/>
            <person name="Kohara M."/>
            <person name="Matsumoto M."/>
            <person name="Matsuno A."/>
            <person name="Nakazaki N."/>
            <person name="Shimpo S."/>
            <person name="Sugimoto M."/>
            <person name="Takeuchi C."/>
            <person name="Yamada M."/>
            <person name="Tabata S."/>
        </authorList>
    </citation>
    <scope>NUCLEOTIDE SEQUENCE [LARGE SCALE GENOMIC DNA]</scope>
    <source>
        <strain evidence="2">IAM M-273 / NIES-2133 / BP-1</strain>
    </source>
</reference>
<protein>
    <submittedName>
        <fullName evidence="1">Tll1420 protein</fullName>
    </submittedName>
</protein>
<sequence>MPHLLSYKKGLYCFCHWLQGSSFWGLFGVSKRMNLYRRLGMVIIFSTALLVSCAPASQKGTLQLYANGEERLQTGWTSKDGWQLQFDHVYLTLGTVTAYQTNPPFDPEGGDRPKSEVTVVFSDPVTVDLVRDERPLVGSTVAAVGHFNALQWQTVAPSLQLVGTAQRGSVRVPFNLTLDQPLAFVCGDYIGDQRKGIVAANSAADLEITLHFDHLFGDGAEPPTAAINRDAVGFDPFAAIATPEGVTVDWTGLQQKLRSQDFERLRKVLSSLGHVGEGHCREVSL</sequence>